<dbReference type="PANTHER" id="PTHR12486">
    <property type="entry name" value="APRATAXIN-RELATED"/>
    <property type="match status" value="1"/>
</dbReference>
<feature type="compositionally biased region" description="Acidic residues" evidence="19">
    <location>
        <begin position="31"/>
        <end position="45"/>
    </location>
</feature>
<feature type="region of interest" description="Disordered" evidence="19">
    <location>
        <begin position="78"/>
        <end position="107"/>
    </location>
</feature>
<feature type="compositionally biased region" description="Polar residues" evidence="19">
    <location>
        <begin position="88"/>
        <end position="101"/>
    </location>
</feature>
<comment type="catalytic activity">
    <reaction evidence="15">
        <text>a 5'-end adenosine-5'-diphospho-5'-ribonucleoside-2'-deoxyribonucleotide-DNA + H2O = a 5'-end 5'-phospho-ribonucleoside-2'-deoxyribonucleotide-DNA + AMP + 2 H(+)</text>
        <dbReference type="Rhea" id="RHEA:52132"/>
        <dbReference type="Rhea" id="RHEA-COMP:13182"/>
        <dbReference type="Rhea" id="RHEA-COMP:13183"/>
        <dbReference type="ChEBI" id="CHEBI:15377"/>
        <dbReference type="ChEBI" id="CHEBI:15378"/>
        <dbReference type="ChEBI" id="CHEBI:136414"/>
        <dbReference type="ChEBI" id="CHEBI:136415"/>
        <dbReference type="ChEBI" id="CHEBI:456215"/>
        <dbReference type="EC" id="3.6.1.71"/>
    </reaction>
</comment>
<evidence type="ECO:0000256" key="18">
    <source>
        <dbReference type="ARBA" id="ARBA00076243"/>
    </source>
</evidence>
<name>A0A8H3IB00_9LECA</name>
<evidence type="ECO:0000256" key="6">
    <source>
        <dbReference type="ARBA" id="ARBA00022723"/>
    </source>
</evidence>
<keyword evidence="11" id="KW-0234">DNA repair</keyword>
<dbReference type="Proteomes" id="UP000664169">
    <property type="component" value="Unassembled WGS sequence"/>
</dbReference>
<accession>A0A8H3IB00</accession>
<dbReference type="GO" id="GO:0005634">
    <property type="term" value="C:nucleus"/>
    <property type="evidence" value="ECO:0007669"/>
    <property type="project" value="UniProtKB-SubCell"/>
</dbReference>
<dbReference type="FunFam" id="3.30.428.10:FF:000017">
    <property type="entry name" value="Aprataxin-like protein"/>
    <property type="match status" value="1"/>
</dbReference>
<comment type="catalytic activity">
    <reaction evidence="13">
        <text>a 3'-end 2'-deoxyribonucleotide-3'-diphospho-5'-guanosine-DNA + H2O = a 3'-end 2'-deoxyribonucleotide 3'-phosphate-DNA + GMP + 2 H(+)</text>
        <dbReference type="Rhea" id="RHEA:52140"/>
        <dbReference type="Rhea" id="RHEA-COMP:13186"/>
        <dbReference type="Rhea" id="RHEA-COMP:13187"/>
        <dbReference type="ChEBI" id="CHEBI:15377"/>
        <dbReference type="ChEBI" id="CHEBI:15378"/>
        <dbReference type="ChEBI" id="CHEBI:58115"/>
        <dbReference type="ChEBI" id="CHEBI:136419"/>
        <dbReference type="ChEBI" id="CHEBI:136420"/>
        <dbReference type="EC" id="3.6.1.72"/>
    </reaction>
</comment>
<evidence type="ECO:0000256" key="19">
    <source>
        <dbReference type="SAM" id="MobiDB-lite"/>
    </source>
</evidence>
<feature type="domain" description="Aprataxin C2HE/C2H2/C2HC zinc finger" evidence="21">
    <location>
        <begin position="260"/>
        <end position="317"/>
    </location>
</feature>
<dbReference type="SUPFAM" id="SSF54197">
    <property type="entry name" value="HIT-like"/>
    <property type="match status" value="1"/>
</dbReference>
<evidence type="ECO:0000256" key="7">
    <source>
        <dbReference type="ARBA" id="ARBA00022763"/>
    </source>
</evidence>
<dbReference type="InterPro" id="IPR011146">
    <property type="entry name" value="HIT-like"/>
</dbReference>
<gene>
    <name evidence="22" type="ORF">GOMPHAMPRED_004967</name>
</gene>
<evidence type="ECO:0000256" key="10">
    <source>
        <dbReference type="ARBA" id="ARBA00023125"/>
    </source>
</evidence>
<dbReference type="GO" id="GO:0030983">
    <property type="term" value="F:mismatched DNA binding"/>
    <property type="evidence" value="ECO:0007669"/>
    <property type="project" value="TreeGrafter"/>
</dbReference>
<evidence type="ECO:0000313" key="22">
    <source>
        <dbReference type="EMBL" id="CAF9906909.1"/>
    </source>
</evidence>
<dbReference type="OrthoDB" id="3512845at2759"/>
<dbReference type="PANTHER" id="PTHR12486:SF4">
    <property type="entry name" value="APRATAXIN"/>
    <property type="match status" value="1"/>
</dbReference>
<dbReference type="GO" id="GO:0005737">
    <property type="term" value="C:cytoplasm"/>
    <property type="evidence" value="ECO:0007669"/>
    <property type="project" value="UniProtKB-SubCell"/>
</dbReference>
<evidence type="ECO:0000256" key="9">
    <source>
        <dbReference type="ARBA" id="ARBA00022833"/>
    </source>
</evidence>
<evidence type="ECO:0000256" key="5">
    <source>
        <dbReference type="ARBA" id="ARBA00022490"/>
    </source>
</evidence>
<dbReference type="InterPro" id="IPR036265">
    <property type="entry name" value="HIT-like_sf"/>
</dbReference>
<evidence type="ECO:0000256" key="2">
    <source>
        <dbReference type="ARBA" id="ARBA00004496"/>
    </source>
</evidence>
<keyword evidence="10" id="KW-0238">DNA-binding</keyword>
<comment type="subcellular location">
    <subcellularLocation>
        <location evidence="2">Cytoplasm</location>
    </subcellularLocation>
    <subcellularLocation>
        <location evidence="1">Nucleus</location>
    </subcellularLocation>
</comment>
<evidence type="ECO:0000256" key="14">
    <source>
        <dbReference type="ARBA" id="ARBA00044639"/>
    </source>
</evidence>
<dbReference type="GO" id="GO:0003725">
    <property type="term" value="F:double-stranded RNA binding"/>
    <property type="evidence" value="ECO:0007669"/>
    <property type="project" value="TreeGrafter"/>
</dbReference>
<keyword evidence="23" id="KW-1185">Reference proteome</keyword>
<keyword evidence="8" id="KW-0378">Hydrolase</keyword>
<feature type="domain" description="HIT" evidence="20">
    <location>
        <begin position="122"/>
        <end position="244"/>
    </location>
</feature>
<dbReference type="GO" id="GO:0000012">
    <property type="term" value="P:single strand break repair"/>
    <property type="evidence" value="ECO:0007669"/>
    <property type="project" value="TreeGrafter"/>
</dbReference>
<dbReference type="EC" id="3.6.1.71" evidence="4"/>
<feature type="compositionally biased region" description="Polar residues" evidence="19">
    <location>
        <begin position="46"/>
        <end position="62"/>
    </location>
</feature>
<evidence type="ECO:0000259" key="20">
    <source>
        <dbReference type="Pfam" id="PF01230"/>
    </source>
</evidence>
<evidence type="ECO:0000256" key="11">
    <source>
        <dbReference type="ARBA" id="ARBA00023204"/>
    </source>
</evidence>
<dbReference type="Gene3D" id="3.30.428.10">
    <property type="entry name" value="HIT-like"/>
    <property type="match status" value="1"/>
</dbReference>
<dbReference type="GO" id="GO:1990165">
    <property type="term" value="F:single-strand break-containing DNA binding"/>
    <property type="evidence" value="ECO:0007669"/>
    <property type="project" value="TreeGrafter"/>
</dbReference>
<dbReference type="GO" id="GO:0120108">
    <property type="term" value="F:DNA-3'-diphospho-5'-guanosine diphosphatase activity"/>
    <property type="evidence" value="ECO:0007669"/>
    <property type="project" value="UniProtKB-EC"/>
</dbReference>
<dbReference type="AlphaFoldDB" id="A0A8H3IB00"/>
<evidence type="ECO:0000256" key="13">
    <source>
        <dbReference type="ARBA" id="ARBA00024601"/>
    </source>
</evidence>
<dbReference type="EMBL" id="CAJPDQ010000003">
    <property type="protein sequence ID" value="CAF9906909.1"/>
    <property type="molecule type" value="Genomic_DNA"/>
</dbReference>
<evidence type="ECO:0000256" key="4">
    <source>
        <dbReference type="ARBA" id="ARBA00012496"/>
    </source>
</evidence>
<protein>
    <recommendedName>
        <fullName evidence="17">Aprataxin-like protein</fullName>
        <ecNumber evidence="4">3.6.1.71</ecNumber>
        <ecNumber evidence="3">3.6.1.72</ecNumber>
    </recommendedName>
    <alternativeName>
        <fullName evidence="18">Hit family protein 3</fullName>
    </alternativeName>
</protein>
<comment type="catalytic activity">
    <reaction evidence="14">
        <text>a 5'-end adenosine-5'-diphospho-5'-2'-deoxyribonucleoside-DNA + H2O = a 5'-end 5'-phospho-2'-deoxyribonucleoside-DNA + AMP + 2 H(+)</text>
        <dbReference type="Rhea" id="RHEA:52128"/>
        <dbReference type="Rhea" id="RHEA-COMP:13180"/>
        <dbReference type="Rhea" id="RHEA-COMP:13181"/>
        <dbReference type="ChEBI" id="CHEBI:15377"/>
        <dbReference type="ChEBI" id="CHEBI:15378"/>
        <dbReference type="ChEBI" id="CHEBI:136412"/>
        <dbReference type="ChEBI" id="CHEBI:136413"/>
        <dbReference type="ChEBI" id="CHEBI:456215"/>
        <dbReference type="EC" id="3.6.1.71"/>
    </reaction>
</comment>
<feature type="region of interest" description="Disordered" evidence="19">
    <location>
        <begin position="1"/>
        <end position="62"/>
    </location>
</feature>
<dbReference type="Pfam" id="PF16278">
    <property type="entry name" value="zf-C2HE"/>
    <property type="match status" value="1"/>
</dbReference>
<dbReference type="EC" id="3.6.1.72" evidence="3"/>
<organism evidence="22 23">
    <name type="scientific">Gomphillus americanus</name>
    <dbReference type="NCBI Taxonomy" id="1940652"/>
    <lineage>
        <taxon>Eukaryota</taxon>
        <taxon>Fungi</taxon>
        <taxon>Dikarya</taxon>
        <taxon>Ascomycota</taxon>
        <taxon>Pezizomycotina</taxon>
        <taxon>Lecanoromycetes</taxon>
        <taxon>OSLEUM clade</taxon>
        <taxon>Ostropomycetidae</taxon>
        <taxon>Ostropales</taxon>
        <taxon>Graphidaceae</taxon>
        <taxon>Gomphilloideae</taxon>
        <taxon>Gomphillus</taxon>
    </lineage>
</organism>
<evidence type="ECO:0000256" key="8">
    <source>
        <dbReference type="ARBA" id="ARBA00022801"/>
    </source>
</evidence>
<dbReference type="InterPro" id="IPR032566">
    <property type="entry name" value="Znf-C2HE"/>
</dbReference>
<evidence type="ECO:0000256" key="12">
    <source>
        <dbReference type="ARBA" id="ARBA00023242"/>
    </source>
</evidence>
<keyword evidence="6" id="KW-0479">Metal-binding</keyword>
<keyword evidence="9" id="KW-0862">Zinc</keyword>
<comment type="caution">
    <text evidence="22">The sequence shown here is derived from an EMBL/GenBank/DDBJ whole genome shotgun (WGS) entry which is preliminary data.</text>
</comment>
<evidence type="ECO:0000256" key="3">
    <source>
        <dbReference type="ARBA" id="ARBA00012495"/>
    </source>
</evidence>
<evidence type="ECO:0000256" key="16">
    <source>
        <dbReference type="ARBA" id="ARBA00059438"/>
    </source>
</evidence>
<dbReference type="GO" id="GO:0046872">
    <property type="term" value="F:metal ion binding"/>
    <property type="evidence" value="ECO:0007669"/>
    <property type="project" value="UniProtKB-KW"/>
</dbReference>
<dbReference type="GO" id="GO:0003697">
    <property type="term" value="F:single-stranded DNA binding"/>
    <property type="evidence" value="ECO:0007669"/>
    <property type="project" value="TreeGrafter"/>
</dbReference>
<dbReference type="GO" id="GO:0033699">
    <property type="term" value="F:DNA 5'-adenosine monophosphate hydrolase activity"/>
    <property type="evidence" value="ECO:0007669"/>
    <property type="project" value="UniProtKB-EC"/>
</dbReference>
<dbReference type="Pfam" id="PF01230">
    <property type="entry name" value="HIT"/>
    <property type="match status" value="1"/>
</dbReference>
<evidence type="ECO:0000256" key="17">
    <source>
        <dbReference type="ARBA" id="ARBA00068941"/>
    </source>
</evidence>
<feature type="compositionally biased region" description="Basic and acidic residues" evidence="19">
    <location>
        <begin position="1"/>
        <end position="10"/>
    </location>
</feature>
<reference evidence="22" key="1">
    <citation type="submission" date="2021-03" db="EMBL/GenBank/DDBJ databases">
        <authorList>
            <person name="Tagirdzhanova G."/>
        </authorList>
    </citation>
    <scope>NUCLEOTIDE SEQUENCE</scope>
</reference>
<evidence type="ECO:0000259" key="21">
    <source>
        <dbReference type="Pfam" id="PF16278"/>
    </source>
</evidence>
<keyword evidence="7" id="KW-0227">DNA damage</keyword>
<keyword evidence="12" id="KW-0539">Nucleus</keyword>
<evidence type="ECO:0000313" key="23">
    <source>
        <dbReference type="Proteomes" id="UP000664169"/>
    </source>
</evidence>
<proteinExistence type="predicted"/>
<keyword evidence="5" id="KW-0963">Cytoplasm</keyword>
<sequence>MCAQTKRDINDAQPRPSNTGLLSFNANDAVEASDADETEAEEQPDNEPSTQLPNPDSQIVPTKTPNAFEKLMSSTPDRMFKRVKLTGPGSSIGKQSSSQHLSKPGRNGLGLYLQKPASFPSDVVVYHNPSFVVVRDMYPKASVHLLLLPRTTERNTLHPFFAFQDEALLAATKVEAQKVRILVGEELRRLFGKVSVAERVRREAIASGVEGEMPPGRDWASDVMVGVHAGPSMNHLHVHILSRDMVSPCLRHRKHYNSFKTNFFVRLEELPLDESDPRWRPDRGGGLREELRCWRCGKGFENKFERLKKHLAEEFEEWKTQ</sequence>
<feature type="compositionally biased region" description="Polar residues" evidence="19">
    <location>
        <begin position="15"/>
        <end position="26"/>
    </location>
</feature>
<comment type="function">
    <text evidence="16">DNA-binding protein involved in single-strand DNA break repair, double-strand DNA break repair and base excision repair. Resolves abortive DNA ligation intermediates formed either at base excision sites, or when DNA ligases attempt to repair non-ligatable breaks induced by reactive oxygen species. Catalyzes the release of adenylate groups covalently linked to 5'-phosphate termini, resulting in the production of 5'-phosphate termini that can be efficiently rejoined. Likewise, catalyzes the release of 3'-linked guanosine (DNAppG) and inosine (DNAppI) from DNA, but has higher specific activity with 5'-linked adenosine (AppDNA).</text>
</comment>
<evidence type="ECO:0000256" key="1">
    <source>
        <dbReference type="ARBA" id="ARBA00004123"/>
    </source>
</evidence>
<evidence type="ECO:0000256" key="15">
    <source>
        <dbReference type="ARBA" id="ARBA00044713"/>
    </source>
</evidence>